<evidence type="ECO:0000256" key="1">
    <source>
        <dbReference type="SAM" id="MobiDB-lite"/>
    </source>
</evidence>
<feature type="chain" id="PRO_5008077848" evidence="2">
    <location>
        <begin position="28"/>
        <end position="322"/>
    </location>
</feature>
<gene>
    <name evidence="3" type="ORF">BDEG_25348</name>
</gene>
<dbReference type="VEuPathDB" id="FungiDB:BDEG_25348"/>
<dbReference type="OrthoDB" id="10608660at2759"/>
<evidence type="ECO:0000313" key="4">
    <source>
        <dbReference type="Proteomes" id="UP000077115"/>
    </source>
</evidence>
<feature type="compositionally biased region" description="Low complexity" evidence="1">
    <location>
        <begin position="271"/>
        <end position="281"/>
    </location>
</feature>
<feature type="signal peptide" evidence="2">
    <location>
        <begin position="1"/>
        <end position="27"/>
    </location>
</feature>
<reference evidence="3 4" key="1">
    <citation type="submission" date="2006-10" db="EMBL/GenBank/DDBJ databases">
        <title>The Genome Sequence of Batrachochytrium dendrobatidis JEL423.</title>
        <authorList>
            <consortium name="The Broad Institute Genome Sequencing Platform"/>
            <person name="Birren B."/>
            <person name="Lander E."/>
            <person name="Galagan J."/>
            <person name="Cuomo C."/>
            <person name="Devon K."/>
            <person name="Jaffe D."/>
            <person name="Butler J."/>
            <person name="Alvarez P."/>
            <person name="Gnerre S."/>
            <person name="Grabherr M."/>
            <person name="Kleber M."/>
            <person name="Mauceli E."/>
            <person name="Brockman W."/>
            <person name="Young S."/>
            <person name="LaButti K."/>
            <person name="Sykes S."/>
            <person name="DeCaprio D."/>
            <person name="Crawford M."/>
            <person name="Koehrsen M."/>
            <person name="Engels R."/>
            <person name="Montgomery P."/>
            <person name="Pearson M."/>
            <person name="Howarth C."/>
            <person name="Larson L."/>
            <person name="White J."/>
            <person name="O'Leary S."/>
            <person name="Kodira C."/>
            <person name="Zeng Q."/>
            <person name="Yandava C."/>
            <person name="Alvarado L."/>
            <person name="Longcore J."/>
            <person name="James T."/>
        </authorList>
    </citation>
    <scope>NUCLEOTIDE SEQUENCE [LARGE SCALE GENOMIC DNA]</scope>
    <source>
        <strain evidence="3 4">JEL423</strain>
    </source>
</reference>
<sequence length="322" mass="34297">MLSISAVIARLLIVLLLLTSSLTVSAGNQVERPSTPPVIAPPSDSPLVVKSTPLPLSSRFKGSLTYSCQLLSKLTNSSDSLRKNDLGFDGCPKHLLMGTEMVNITFVYHPPTLNTWISRAVLSVRRATMSRIPAPNSTVTPDFCNACKTACIGCVTDTSKMIMLLTVEIPLTMSGIFHYIYDPQVSHISASEVNENGAQGLDTQALIQVQEDTYIGNITLPNTSNFTLPDSEIITGVFSFLAPRMGVVNATLYTLLAAHPANGSQSNLSDPSSSTASATPARTMVIGPGSSQTSSASTVGFVHTKHYYPIMASSIVVLLCMI</sequence>
<evidence type="ECO:0000313" key="3">
    <source>
        <dbReference type="EMBL" id="OAJ41806.1"/>
    </source>
</evidence>
<reference evidence="3 4" key="2">
    <citation type="submission" date="2016-05" db="EMBL/GenBank/DDBJ databases">
        <title>Lineage-specific infection strategies underlie the spectrum of fungal disease in amphibians.</title>
        <authorList>
            <person name="Cuomo C.A."/>
            <person name="Farrer R.A."/>
            <person name="James T."/>
            <person name="Longcore J."/>
            <person name="Birren B."/>
        </authorList>
    </citation>
    <scope>NUCLEOTIDE SEQUENCE [LARGE SCALE GENOMIC DNA]</scope>
    <source>
        <strain evidence="3 4">JEL423</strain>
    </source>
</reference>
<dbReference type="Proteomes" id="UP000077115">
    <property type="component" value="Unassembled WGS sequence"/>
</dbReference>
<evidence type="ECO:0000256" key="2">
    <source>
        <dbReference type="SAM" id="SignalP"/>
    </source>
</evidence>
<accession>A0A177WPS0</accession>
<dbReference type="AlphaFoldDB" id="A0A177WPS0"/>
<protein>
    <submittedName>
        <fullName evidence="3">Uncharacterized protein</fullName>
    </submittedName>
</protein>
<proteinExistence type="predicted"/>
<dbReference type="EMBL" id="DS022306">
    <property type="protein sequence ID" value="OAJ41806.1"/>
    <property type="molecule type" value="Genomic_DNA"/>
</dbReference>
<keyword evidence="2" id="KW-0732">Signal</keyword>
<feature type="region of interest" description="Disordered" evidence="1">
    <location>
        <begin position="262"/>
        <end position="295"/>
    </location>
</feature>
<name>A0A177WPS0_BATDL</name>
<organism evidence="3 4">
    <name type="scientific">Batrachochytrium dendrobatidis (strain JEL423)</name>
    <dbReference type="NCBI Taxonomy" id="403673"/>
    <lineage>
        <taxon>Eukaryota</taxon>
        <taxon>Fungi</taxon>
        <taxon>Fungi incertae sedis</taxon>
        <taxon>Chytridiomycota</taxon>
        <taxon>Chytridiomycota incertae sedis</taxon>
        <taxon>Chytridiomycetes</taxon>
        <taxon>Rhizophydiales</taxon>
        <taxon>Rhizophydiales incertae sedis</taxon>
        <taxon>Batrachochytrium</taxon>
    </lineage>
</organism>